<proteinExistence type="predicted"/>
<gene>
    <name evidence="1" type="ordered locus">VFMJ11_B0179</name>
</gene>
<dbReference type="AlphaFoldDB" id="B5EWC2"/>
<geneLocation type="plasmid" evidence="1 2">
    <name>pMJ100</name>
</geneLocation>
<sequence>MSISKTDMDDDEVKLAVRGLLRQANMLSMSHLKDPLLQHQFRSEYRFLGKCLLSDYEGGVLSKTKVVNYVRQERQSLIDQSIEIGKYTIGLVAGVGQVTTGYGLCMTSSIFSFVGASWCVSTGAPMMLHGGNNIYENSYNITGNITQNWKKKYTGDYGSNNSFLRNGYRAGAKQLGYSDTEGDLAYGLADIATSFYGLSNSLKTSTVSSIPNAKQFKLYSYYATDYQKGWRTMTRGALTFEMMSNSITAYDALTPYMKEKDK</sequence>
<reference evidence="1 2" key="2">
    <citation type="journal article" date="2009" name="Nature">
        <title>A single regulatory gene is sufficient to alter bacterial host range.</title>
        <authorList>
            <person name="Mandel M.J."/>
            <person name="Wollenberg M.S."/>
            <person name="Stabb E.V."/>
            <person name="Visick K.L."/>
            <person name="Ruby E.G."/>
        </authorList>
    </citation>
    <scope>NUCLEOTIDE SEQUENCE [LARGE SCALE GENOMIC DNA]</scope>
    <source>
        <strain evidence="1 2">MJ11</strain>
        <plasmid evidence="2">Plasmid pMJ100</plasmid>
    </source>
</reference>
<dbReference type="Pfam" id="PF13988">
    <property type="entry name" value="DUF4225"/>
    <property type="match status" value="1"/>
</dbReference>
<accession>B5EWC2</accession>
<evidence type="ECO:0008006" key="3">
    <source>
        <dbReference type="Google" id="ProtNLM"/>
    </source>
</evidence>
<dbReference type="InterPro" id="IPR025320">
    <property type="entry name" value="DUF4225"/>
</dbReference>
<reference evidence="2" key="1">
    <citation type="submission" date="2008-08" db="EMBL/GenBank/DDBJ databases">
        <title>Complete sequence of Vibrio fischeri strain MJ11.</title>
        <authorList>
            <person name="Mandel M.J."/>
            <person name="Stabb E.V."/>
            <person name="Ruby E.G."/>
            <person name="Ferriera S."/>
            <person name="Johnson J."/>
            <person name="Kravitz S."/>
            <person name="Beeson K."/>
            <person name="Sutton G."/>
            <person name="Rogers Y.-H."/>
            <person name="Friedman R."/>
            <person name="Frazier M."/>
            <person name="Venter J.C."/>
        </authorList>
    </citation>
    <scope>NUCLEOTIDE SEQUENCE [LARGE SCALE GENOMIC DNA]</scope>
    <source>
        <strain evidence="2">MJ11</strain>
        <plasmid evidence="2">Plasmid pMJ100</plasmid>
    </source>
</reference>
<keyword evidence="1" id="KW-0614">Plasmid</keyword>
<dbReference type="EMBL" id="CP001134">
    <property type="protein sequence ID" value="ACH64753.1"/>
    <property type="molecule type" value="Genomic_DNA"/>
</dbReference>
<dbReference type="HOGENOM" id="CLU_070022_0_0_6"/>
<evidence type="ECO:0000313" key="1">
    <source>
        <dbReference type="EMBL" id="ACH64753.1"/>
    </source>
</evidence>
<organism evidence="1 2">
    <name type="scientific">Aliivibrio fischeri (strain MJ11)</name>
    <name type="common">Vibrio fischeri</name>
    <dbReference type="NCBI Taxonomy" id="388396"/>
    <lineage>
        <taxon>Bacteria</taxon>
        <taxon>Pseudomonadati</taxon>
        <taxon>Pseudomonadota</taxon>
        <taxon>Gammaproteobacteria</taxon>
        <taxon>Vibrionales</taxon>
        <taxon>Vibrionaceae</taxon>
        <taxon>Aliivibrio</taxon>
    </lineage>
</organism>
<evidence type="ECO:0000313" key="2">
    <source>
        <dbReference type="Proteomes" id="UP000001857"/>
    </source>
</evidence>
<protein>
    <recommendedName>
        <fullName evidence="3">DUF4225 domain-containing protein</fullName>
    </recommendedName>
</protein>
<name>B5EWC2_ALIFM</name>
<dbReference type="KEGG" id="vfm:VFMJ11_B0179"/>
<dbReference type="RefSeq" id="WP_012534536.1">
    <property type="nucleotide sequence ID" value="NC_011185.1"/>
</dbReference>
<dbReference type="Proteomes" id="UP000001857">
    <property type="component" value="Plasmid pMJ100"/>
</dbReference>